<keyword evidence="6 15" id="KW-0479">Metal-binding</keyword>
<sequence length="568" mass="63918">MSKTTLPDGLAVNEYLKDNSNYLRGTIEESLADQTTGAVADDDTQLTKFHGFYMQDDRDIREERRKQKLEPKHSFMLRARVPGGVSTMEQWLAIDKIADDLTDYGSLRLTTRQTFQYHGILKPNIKPLIQGICKVGLDSIAACGDVNRNVMCNTNPVDSRLHQETYEWSAKISEHLLPKTRAYYEIWLDEEKVADSEADQEPVYGKWYLPRKFKIAVAVPPHNDVDISANDLSFIAIADADGNLEGFNVAVGGGMGSTHGDVETYPQLARILGFIKKEDTLAFAEAVMLVQRDFGNRINRKNARTKYTVDTLGVDKFREETEKRTGIKFEDERPFEFTQQGDRFGWIKGIDNNWHLTLFLEAGRIIDKPGQPIKTGLREIAKVHKGEYRMTANQNIIIANVAEEDKAEIEGMCRKYGLLGEVLSPLMLDSIACVALPTCALAMAESERYLPRLIEKFDVIAEKHGIADQPMVIRMTGCPNGCGRPFLAEIAFVGKGPGKYNMYLGADGRGTRLNQMYKENVGEEEILSTIDSLFEQYSKERESGEGFGDFVVRKGFVNAVYDGREFHA</sequence>
<comment type="subunit">
    <text evidence="14 15">Alpha(8)-beta(8). The alpha component is a flavoprotein, the beta component is a hemoprotein.</text>
</comment>
<comment type="function">
    <text evidence="13 15">Component of the sulfite reductase complex that catalyzes the 6-electron reduction of sulfite to sulfide. This is one of several activities required for the biosynthesis of L-cysteine from sulfate.</text>
</comment>
<evidence type="ECO:0000256" key="5">
    <source>
        <dbReference type="ARBA" id="ARBA00022617"/>
    </source>
</evidence>
<organism evidence="18 19">
    <name type="scientific">Saccharobesus litoralis</name>
    <dbReference type="NCBI Taxonomy" id="2172099"/>
    <lineage>
        <taxon>Bacteria</taxon>
        <taxon>Pseudomonadati</taxon>
        <taxon>Pseudomonadota</taxon>
        <taxon>Gammaproteobacteria</taxon>
        <taxon>Alteromonadales</taxon>
        <taxon>Alteromonadaceae</taxon>
        <taxon>Saccharobesus</taxon>
    </lineage>
</organism>
<dbReference type="GO" id="GO:0046872">
    <property type="term" value="F:metal ion binding"/>
    <property type="evidence" value="ECO:0007669"/>
    <property type="project" value="UniProtKB-KW"/>
</dbReference>
<feature type="binding site" evidence="15">
    <location>
        <position position="478"/>
    </location>
    <ligand>
        <name>[4Fe-4S] cluster</name>
        <dbReference type="ChEBI" id="CHEBI:49883"/>
    </ligand>
</feature>
<dbReference type="EMBL" id="CP026604">
    <property type="protein sequence ID" value="AWB68357.1"/>
    <property type="molecule type" value="Genomic_DNA"/>
</dbReference>
<dbReference type="NCBIfam" id="NF010029">
    <property type="entry name" value="PRK13504.1"/>
    <property type="match status" value="1"/>
</dbReference>
<name>A0A2S0VVV6_9ALTE</name>
<dbReference type="InterPro" id="IPR006066">
    <property type="entry name" value="NO2/SO3_Rdtase_FeS/sirohaem_BS"/>
</dbReference>
<dbReference type="GO" id="GO:0019344">
    <property type="term" value="P:cysteine biosynthetic process"/>
    <property type="evidence" value="ECO:0007669"/>
    <property type="project" value="UniProtKB-KW"/>
</dbReference>
<dbReference type="EC" id="1.8.1.2" evidence="15"/>
<comment type="similarity">
    <text evidence="2 15">Belongs to the nitrite and sulfite reductase 4Fe-4S domain family.</text>
</comment>
<keyword evidence="10 15" id="KW-0411">Iron-sulfur</keyword>
<dbReference type="GO" id="GO:0070814">
    <property type="term" value="P:hydrogen sulfide biosynthetic process"/>
    <property type="evidence" value="ECO:0007669"/>
    <property type="project" value="UniProtKB-UniRule"/>
</dbReference>
<evidence type="ECO:0000256" key="12">
    <source>
        <dbReference type="ARBA" id="ARBA00052219"/>
    </source>
</evidence>
<evidence type="ECO:0000256" key="6">
    <source>
        <dbReference type="ARBA" id="ARBA00022723"/>
    </source>
</evidence>
<dbReference type="GO" id="GO:0051539">
    <property type="term" value="F:4 iron, 4 sulfur cluster binding"/>
    <property type="evidence" value="ECO:0007669"/>
    <property type="project" value="UniProtKB-KW"/>
</dbReference>
<dbReference type="GO" id="GO:0009337">
    <property type="term" value="C:sulfite reductase complex (NADPH)"/>
    <property type="evidence" value="ECO:0007669"/>
    <property type="project" value="InterPro"/>
</dbReference>
<reference evidence="18 19" key="1">
    <citation type="submission" date="2018-01" db="EMBL/GenBank/DDBJ databases">
        <title>Genome sequence of a Cantenovulum-like bacteria.</title>
        <authorList>
            <person name="Tan W.R."/>
            <person name="Lau N.-S."/>
            <person name="Go F."/>
            <person name="Amirul A.-A.A."/>
        </authorList>
    </citation>
    <scope>NUCLEOTIDE SEQUENCE [LARGE SCALE GENOMIC DNA]</scope>
    <source>
        <strain evidence="18 19">CCB-QB4</strain>
    </source>
</reference>
<feature type="domain" description="Nitrite/Sulfite reductase ferredoxin-like" evidence="17">
    <location>
        <begin position="72"/>
        <end position="132"/>
    </location>
</feature>
<keyword evidence="4 15" id="KW-0028">Amino-acid biosynthesis</keyword>
<keyword evidence="8 15" id="KW-0560">Oxidoreductase</keyword>
<dbReference type="Proteomes" id="UP000244441">
    <property type="component" value="Chromosome"/>
</dbReference>
<dbReference type="GO" id="GO:0050311">
    <property type="term" value="F:sulfite reductase (ferredoxin) activity"/>
    <property type="evidence" value="ECO:0007669"/>
    <property type="project" value="TreeGrafter"/>
</dbReference>
<keyword evidence="7 15" id="KW-0521">NADP</keyword>
<dbReference type="Gene3D" id="3.30.413.10">
    <property type="entry name" value="Sulfite Reductase Hemoprotein, domain 1"/>
    <property type="match status" value="2"/>
</dbReference>
<keyword evidence="11 15" id="KW-0198">Cysteine biosynthesis</keyword>
<evidence type="ECO:0000256" key="13">
    <source>
        <dbReference type="ARBA" id="ARBA00057160"/>
    </source>
</evidence>
<dbReference type="AlphaFoldDB" id="A0A2S0VVV6"/>
<feature type="binding site" description="axial binding residue" evidence="15">
    <location>
        <position position="482"/>
    </location>
    <ligand>
        <name>siroheme</name>
        <dbReference type="ChEBI" id="CHEBI:60052"/>
    </ligand>
    <ligandPart>
        <name>Fe</name>
        <dbReference type="ChEBI" id="CHEBI:18248"/>
    </ligandPart>
</feature>
<evidence type="ECO:0000256" key="4">
    <source>
        <dbReference type="ARBA" id="ARBA00022605"/>
    </source>
</evidence>
<dbReference type="KEGG" id="cate:C2869_18945"/>
<dbReference type="Pfam" id="PF01077">
    <property type="entry name" value="NIR_SIR"/>
    <property type="match status" value="1"/>
</dbReference>
<dbReference type="InterPro" id="IPR005117">
    <property type="entry name" value="NiRdtase/SiRdtase_haem-b_fer"/>
</dbReference>
<dbReference type="FunFam" id="3.30.413.10:FF:000003">
    <property type="entry name" value="Sulfite reductase [NADPH] hemoprotein beta-component"/>
    <property type="match status" value="1"/>
</dbReference>
<dbReference type="GO" id="GO:0000103">
    <property type="term" value="P:sulfate assimilation"/>
    <property type="evidence" value="ECO:0007669"/>
    <property type="project" value="UniProtKB-UniRule"/>
</dbReference>
<evidence type="ECO:0000256" key="7">
    <source>
        <dbReference type="ARBA" id="ARBA00022857"/>
    </source>
</evidence>
<evidence type="ECO:0000256" key="9">
    <source>
        <dbReference type="ARBA" id="ARBA00023004"/>
    </source>
</evidence>
<comment type="catalytic activity">
    <reaction evidence="12 15">
        <text>hydrogen sulfide + 3 NADP(+) + 3 H2O = sulfite + 3 NADPH + 4 H(+)</text>
        <dbReference type="Rhea" id="RHEA:13801"/>
        <dbReference type="ChEBI" id="CHEBI:15377"/>
        <dbReference type="ChEBI" id="CHEBI:15378"/>
        <dbReference type="ChEBI" id="CHEBI:17359"/>
        <dbReference type="ChEBI" id="CHEBI:29919"/>
        <dbReference type="ChEBI" id="CHEBI:57783"/>
        <dbReference type="ChEBI" id="CHEBI:58349"/>
        <dbReference type="EC" id="1.8.1.2"/>
    </reaction>
</comment>
<feature type="domain" description="Nitrite/Sulfite reductase ferredoxin-like" evidence="17">
    <location>
        <begin position="351"/>
        <end position="410"/>
    </location>
</feature>
<feature type="domain" description="Nitrite/sulphite reductase 4Fe-4S" evidence="16">
    <location>
        <begin position="168"/>
        <end position="328"/>
    </location>
</feature>
<evidence type="ECO:0000256" key="1">
    <source>
        <dbReference type="ARBA" id="ARBA00004774"/>
    </source>
</evidence>
<dbReference type="FunFam" id="3.30.413.10:FF:000004">
    <property type="entry name" value="Sulfite reductase [NADPH] hemoprotein beta-component"/>
    <property type="match status" value="1"/>
</dbReference>
<keyword evidence="9 15" id="KW-0408">Iron</keyword>
<feature type="binding site" evidence="15">
    <location>
        <position position="433"/>
    </location>
    <ligand>
        <name>[4Fe-4S] cluster</name>
        <dbReference type="ChEBI" id="CHEBI:49883"/>
    </ligand>
</feature>
<dbReference type="InterPro" id="IPR006067">
    <property type="entry name" value="NO2/SO3_Rdtase_4Fe4S_dom"/>
</dbReference>
<evidence type="ECO:0000256" key="2">
    <source>
        <dbReference type="ARBA" id="ARBA00010429"/>
    </source>
</evidence>
<evidence type="ECO:0000313" key="18">
    <source>
        <dbReference type="EMBL" id="AWB68357.1"/>
    </source>
</evidence>
<dbReference type="Pfam" id="PF03460">
    <property type="entry name" value="NIR_SIR_ferr"/>
    <property type="match status" value="2"/>
</dbReference>
<dbReference type="InterPro" id="IPR045169">
    <property type="entry name" value="NO2/SO3_Rdtase_4Fe4S_prot"/>
</dbReference>
<gene>
    <name evidence="15" type="primary">cysI</name>
    <name evidence="18" type="ORF">C2869_18945</name>
</gene>
<accession>A0A2S0VVV6</accession>
<dbReference type="GO" id="GO:0020037">
    <property type="term" value="F:heme binding"/>
    <property type="evidence" value="ECO:0007669"/>
    <property type="project" value="InterPro"/>
</dbReference>
<feature type="binding site" evidence="15">
    <location>
        <position position="482"/>
    </location>
    <ligand>
        <name>[4Fe-4S] cluster</name>
        <dbReference type="ChEBI" id="CHEBI:49883"/>
    </ligand>
</feature>
<evidence type="ECO:0000256" key="8">
    <source>
        <dbReference type="ARBA" id="ARBA00023002"/>
    </source>
</evidence>
<dbReference type="InterPro" id="IPR036136">
    <property type="entry name" value="Nit/Sulf_reduc_fer-like_dom_sf"/>
</dbReference>
<comment type="pathway">
    <text evidence="1 15">Sulfur metabolism; hydrogen sulfide biosynthesis; hydrogen sulfide from sulfite (NADPH route): step 1/1.</text>
</comment>
<keyword evidence="19" id="KW-1185">Reference proteome</keyword>
<dbReference type="SUPFAM" id="SSF55124">
    <property type="entry name" value="Nitrite/Sulfite reductase N-terminal domain-like"/>
    <property type="match status" value="2"/>
</dbReference>
<comment type="cofactor">
    <cofactor evidence="15">
        <name>[4Fe-4S] cluster</name>
        <dbReference type="ChEBI" id="CHEBI:49883"/>
    </cofactor>
    <text evidence="15">Binds 1 [4Fe-4S] cluster per subunit.</text>
</comment>
<evidence type="ECO:0000259" key="17">
    <source>
        <dbReference type="Pfam" id="PF03460"/>
    </source>
</evidence>
<dbReference type="RefSeq" id="WP_108604418.1">
    <property type="nucleotide sequence ID" value="NZ_CP026604.1"/>
</dbReference>
<evidence type="ECO:0000313" key="19">
    <source>
        <dbReference type="Proteomes" id="UP000244441"/>
    </source>
</evidence>
<protein>
    <recommendedName>
        <fullName evidence="15">Sulfite reductase [NADPH] hemoprotein beta-component</fullName>
        <shortName evidence="15">SiR-HP</shortName>
        <shortName evidence="15">SiRHP</shortName>
        <ecNumber evidence="15">1.8.1.2</ecNumber>
    </recommendedName>
</protein>
<dbReference type="SUPFAM" id="SSF56014">
    <property type="entry name" value="Nitrite and sulphite reductase 4Fe-4S domain-like"/>
    <property type="match status" value="2"/>
</dbReference>
<dbReference type="UniPathway" id="UPA00140">
    <property type="reaction ID" value="UER00207"/>
</dbReference>
<dbReference type="InterPro" id="IPR011786">
    <property type="entry name" value="CysI"/>
</dbReference>
<keyword evidence="3 15" id="KW-0004">4Fe-4S</keyword>
<evidence type="ECO:0000256" key="15">
    <source>
        <dbReference type="HAMAP-Rule" id="MF_01540"/>
    </source>
</evidence>
<evidence type="ECO:0000259" key="16">
    <source>
        <dbReference type="Pfam" id="PF01077"/>
    </source>
</evidence>
<dbReference type="GO" id="GO:0050661">
    <property type="term" value="F:NADP binding"/>
    <property type="evidence" value="ECO:0007669"/>
    <property type="project" value="InterPro"/>
</dbReference>
<feature type="binding site" evidence="15">
    <location>
        <position position="439"/>
    </location>
    <ligand>
        <name>[4Fe-4S] cluster</name>
        <dbReference type="ChEBI" id="CHEBI:49883"/>
    </ligand>
</feature>
<proteinExistence type="inferred from homology"/>
<evidence type="ECO:0000256" key="10">
    <source>
        <dbReference type="ARBA" id="ARBA00023014"/>
    </source>
</evidence>
<dbReference type="PRINTS" id="PR00397">
    <property type="entry name" value="SIROHAEM"/>
</dbReference>
<dbReference type="PANTHER" id="PTHR11493:SF47">
    <property type="entry name" value="SULFITE REDUCTASE [NADPH] SUBUNIT BETA"/>
    <property type="match status" value="1"/>
</dbReference>
<comment type="cofactor">
    <cofactor evidence="15">
        <name>siroheme</name>
        <dbReference type="ChEBI" id="CHEBI:60052"/>
    </cofactor>
    <text evidence="15">Binds 1 siroheme per subunit.</text>
</comment>
<dbReference type="GO" id="GO:0004783">
    <property type="term" value="F:sulfite reductase (NADPH) activity"/>
    <property type="evidence" value="ECO:0007669"/>
    <property type="project" value="UniProtKB-UniRule"/>
</dbReference>
<dbReference type="InterPro" id="IPR045854">
    <property type="entry name" value="NO2/SO3_Rdtase_4Fe4S_sf"/>
</dbReference>
<evidence type="ECO:0000256" key="11">
    <source>
        <dbReference type="ARBA" id="ARBA00023192"/>
    </source>
</evidence>
<dbReference type="PANTHER" id="PTHR11493">
    <property type="entry name" value="SULFITE REDUCTASE [NADPH] SUBUNIT BETA-RELATED"/>
    <property type="match status" value="1"/>
</dbReference>
<dbReference type="PROSITE" id="PS00365">
    <property type="entry name" value="NIR_SIR"/>
    <property type="match status" value="1"/>
</dbReference>
<dbReference type="NCBIfam" id="TIGR02041">
    <property type="entry name" value="CysI"/>
    <property type="match status" value="1"/>
</dbReference>
<dbReference type="OrthoDB" id="3189055at2"/>
<keyword evidence="5 15" id="KW-0349">Heme</keyword>
<evidence type="ECO:0000256" key="14">
    <source>
        <dbReference type="ARBA" id="ARBA00062253"/>
    </source>
</evidence>
<dbReference type="HAMAP" id="MF_01540">
    <property type="entry name" value="CysI"/>
    <property type="match status" value="1"/>
</dbReference>
<evidence type="ECO:0000256" key="3">
    <source>
        <dbReference type="ARBA" id="ARBA00022485"/>
    </source>
</evidence>